<protein>
    <submittedName>
        <fullName evidence="2">Uncharacterized protein</fullName>
    </submittedName>
</protein>
<evidence type="ECO:0000313" key="1">
    <source>
        <dbReference type="EMBL" id="GIU44217.1"/>
    </source>
</evidence>
<dbReference type="Proteomes" id="UP000095230">
    <property type="component" value="Unassembled WGS sequence"/>
</dbReference>
<reference evidence="2 3" key="1">
    <citation type="submission" date="2016-07" db="EMBL/GenBank/DDBJ databases">
        <title>Whole-genome of two Shewanella species isolated from a digestive organ of sea cucumber Apostichopus japonicus Selenka 1867.</title>
        <authorList>
            <person name="Hong H.-H."/>
            <person name="Choi H."/>
            <person name="Cheon S."/>
            <person name="Oh J.-S."/>
            <person name="Lee H.-G."/>
            <person name="Park C."/>
        </authorList>
    </citation>
    <scope>NUCLEOTIDE SEQUENCE [LARGE SCALE GENOMIC DNA]</scope>
    <source>
        <strain evidence="2 3">CSB03KR</strain>
    </source>
</reference>
<dbReference type="Proteomes" id="UP000773469">
    <property type="component" value="Unassembled WGS sequence"/>
</dbReference>
<dbReference type="AlphaFoldDB" id="A0A1E5IRB7"/>
<sequence length="115" mass="13207">MTLSIGELLSPYAEIRLSSFDNMKLIKALLAEQGEVCECVELTREGQKGTRQFYAVQWHHVWLDCGWSNDYSAAISLMTEPAMHQLQESQTVNVPLMTLQQVSFMCMEYSHFDHC</sequence>
<evidence type="ECO:0000313" key="2">
    <source>
        <dbReference type="EMBL" id="OEG73096.1"/>
    </source>
</evidence>
<keyword evidence="4" id="KW-1185">Reference proteome</keyword>
<reference evidence="1 4" key="2">
    <citation type="submission" date="2021-05" db="EMBL/GenBank/DDBJ databases">
        <title>Molecular characterization for Shewanella algae harboring chromosomal blaOXA-55-like strains isolated from clinical and environment sample.</title>
        <authorList>
            <person name="Ohama Y."/>
            <person name="Aoki K."/>
            <person name="Harada S."/>
            <person name="Moriya K."/>
            <person name="Ishii Y."/>
            <person name="Tateda K."/>
        </authorList>
    </citation>
    <scope>NUCLEOTIDE SEQUENCE [LARGE SCALE GENOMIC DNA]</scope>
    <source>
        <strain evidence="1 4">MBTL60-118</strain>
    </source>
</reference>
<proteinExistence type="predicted"/>
<accession>A0A1E5IRB7</accession>
<evidence type="ECO:0000313" key="4">
    <source>
        <dbReference type="Proteomes" id="UP000773469"/>
    </source>
</evidence>
<dbReference type="EMBL" id="BPEU01000025">
    <property type="protein sequence ID" value="GIU44217.1"/>
    <property type="molecule type" value="Genomic_DNA"/>
</dbReference>
<dbReference type="STRING" id="23.BEL05_06790"/>
<name>A0A1E5IRB7_SHECO</name>
<evidence type="ECO:0000313" key="3">
    <source>
        <dbReference type="Proteomes" id="UP000095230"/>
    </source>
</evidence>
<dbReference type="EMBL" id="MCBT01000044">
    <property type="protein sequence ID" value="OEG73096.1"/>
    <property type="molecule type" value="Genomic_DNA"/>
</dbReference>
<gene>
    <name evidence="2" type="ORF">BEL05_06790</name>
    <name evidence="1" type="ORF">TUM3794_31710</name>
</gene>
<dbReference type="RefSeq" id="WP_028763159.1">
    <property type="nucleotide sequence ID" value="NZ_BPEU01000025.1"/>
</dbReference>
<organism evidence="2 3">
    <name type="scientific">Shewanella colwelliana</name>
    <name type="common">Alteromonas colwelliana</name>
    <dbReference type="NCBI Taxonomy" id="23"/>
    <lineage>
        <taxon>Bacteria</taxon>
        <taxon>Pseudomonadati</taxon>
        <taxon>Pseudomonadota</taxon>
        <taxon>Gammaproteobacteria</taxon>
        <taxon>Alteromonadales</taxon>
        <taxon>Shewanellaceae</taxon>
        <taxon>Shewanella</taxon>
    </lineage>
</organism>
<comment type="caution">
    <text evidence="2">The sequence shown here is derived from an EMBL/GenBank/DDBJ whole genome shotgun (WGS) entry which is preliminary data.</text>
</comment>